<dbReference type="CDD" id="cd17352">
    <property type="entry name" value="MFS_MCT_SLC16"/>
    <property type="match status" value="1"/>
</dbReference>
<evidence type="ECO:0000313" key="3">
    <source>
        <dbReference type="Proteomes" id="UP000014500"/>
    </source>
</evidence>
<feature type="transmembrane region" description="Helical" evidence="1">
    <location>
        <begin position="303"/>
        <end position="322"/>
    </location>
</feature>
<dbReference type="eggNOG" id="KOG2504">
    <property type="taxonomic scope" value="Eukaryota"/>
</dbReference>
<dbReference type="STRING" id="126957.T1II10"/>
<dbReference type="EnsemblMetazoa" id="SMAR000494-RA">
    <property type="protein sequence ID" value="SMAR000494-PA"/>
    <property type="gene ID" value="SMAR000494"/>
</dbReference>
<evidence type="ECO:0000313" key="2">
    <source>
        <dbReference type="EnsemblMetazoa" id="SMAR000494-PA"/>
    </source>
</evidence>
<dbReference type="Gene3D" id="1.20.1250.20">
    <property type="entry name" value="MFS general substrate transporter like domains"/>
    <property type="match status" value="1"/>
</dbReference>
<dbReference type="InterPro" id="IPR036259">
    <property type="entry name" value="MFS_trans_sf"/>
</dbReference>
<reference evidence="2" key="2">
    <citation type="submission" date="2015-02" db="UniProtKB">
        <authorList>
            <consortium name="EnsemblMetazoa"/>
        </authorList>
    </citation>
    <scope>IDENTIFICATION</scope>
</reference>
<dbReference type="InterPro" id="IPR050327">
    <property type="entry name" value="Proton-linked_MCT"/>
</dbReference>
<feature type="transmembrane region" description="Helical" evidence="1">
    <location>
        <begin position="385"/>
        <end position="408"/>
    </location>
</feature>
<proteinExistence type="predicted"/>
<dbReference type="Pfam" id="PF07690">
    <property type="entry name" value="MFS_1"/>
    <property type="match status" value="1"/>
</dbReference>
<keyword evidence="1" id="KW-1133">Transmembrane helix</keyword>
<keyword evidence="1" id="KW-0812">Transmembrane</keyword>
<feature type="transmembrane region" description="Helical" evidence="1">
    <location>
        <begin position="420"/>
        <end position="442"/>
    </location>
</feature>
<dbReference type="Proteomes" id="UP000014500">
    <property type="component" value="Unassembled WGS sequence"/>
</dbReference>
<dbReference type="OMA" id="SACVAQT"/>
<dbReference type="PANTHER" id="PTHR11360">
    <property type="entry name" value="MONOCARBOXYLATE TRANSPORTER"/>
    <property type="match status" value="1"/>
</dbReference>
<evidence type="ECO:0000256" key="1">
    <source>
        <dbReference type="SAM" id="Phobius"/>
    </source>
</evidence>
<keyword evidence="3" id="KW-1185">Reference proteome</keyword>
<feature type="transmembrane region" description="Helical" evidence="1">
    <location>
        <begin position="71"/>
        <end position="93"/>
    </location>
</feature>
<feature type="transmembrane region" description="Helical" evidence="1">
    <location>
        <begin position="328"/>
        <end position="347"/>
    </location>
</feature>
<dbReference type="HOGENOM" id="CLU_001265_59_1_1"/>
<dbReference type="PhylomeDB" id="T1II10"/>
<reference evidence="3" key="1">
    <citation type="submission" date="2011-05" db="EMBL/GenBank/DDBJ databases">
        <authorList>
            <person name="Richards S.R."/>
            <person name="Qu J."/>
            <person name="Jiang H."/>
            <person name="Jhangiani S.N."/>
            <person name="Agravi P."/>
            <person name="Goodspeed R."/>
            <person name="Gross S."/>
            <person name="Mandapat C."/>
            <person name="Jackson L."/>
            <person name="Mathew T."/>
            <person name="Pu L."/>
            <person name="Thornton R."/>
            <person name="Saada N."/>
            <person name="Wilczek-Boney K.B."/>
            <person name="Lee S."/>
            <person name="Kovar C."/>
            <person name="Wu Y."/>
            <person name="Scherer S.E."/>
            <person name="Worley K.C."/>
            <person name="Muzny D.M."/>
            <person name="Gibbs R."/>
        </authorList>
    </citation>
    <scope>NUCLEOTIDE SEQUENCE</scope>
    <source>
        <strain evidence="3">Brora</strain>
    </source>
</reference>
<dbReference type="GO" id="GO:0008028">
    <property type="term" value="F:monocarboxylic acid transmembrane transporter activity"/>
    <property type="evidence" value="ECO:0007669"/>
    <property type="project" value="TreeGrafter"/>
</dbReference>
<name>T1II10_STRMM</name>
<protein>
    <recommendedName>
        <fullName evidence="4">Major facilitator superfamily (MFS) profile domain-containing protein</fullName>
    </recommendedName>
</protein>
<feature type="transmembrane region" description="Helical" evidence="1">
    <location>
        <begin position="100"/>
        <end position="116"/>
    </location>
</feature>
<feature type="transmembrane region" description="Helical" evidence="1">
    <location>
        <begin position="173"/>
        <end position="193"/>
    </location>
</feature>
<dbReference type="AlphaFoldDB" id="T1II10"/>
<dbReference type="EMBL" id="JH430070">
    <property type="status" value="NOT_ANNOTATED_CDS"/>
    <property type="molecule type" value="Genomic_DNA"/>
</dbReference>
<feature type="transmembrane region" description="Helical" evidence="1">
    <location>
        <begin position="454"/>
        <end position="473"/>
    </location>
</feature>
<feature type="transmembrane region" description="Helical" evidence="1">
    <location>
        <begin position="359"/>
        <end position="379"/>
    </location>
</feature>
<evidence type="ECO:0008006" key="4">
    <source>
        <dbReference type="Google" id="ProtNLM"/>
    </source>
</evidence>
<feature type="transmembrane region" description="Helical" evidence="1">
    <location>
        <begin position="122"/>
        <end position="138"/>
    </location>
</feature>
<dbReference type="PANTHER" id="PTHR11360:SF310">
    <property type="entry name" value="MONOCARBOXYLATE TRANSPORTER 9-LIKE"/>
    <property type="match status" value="1"/>
</dbReference>
<dbReference type="InterPro" id="IPR011701">
    <property type="entry name" value="MFS"/>
</dbReference>
<dbReference type="SUPFAM" id="SSF103473">
    <property type="entry name" value="MFS general substrate transporter"/>
    <property type="match status" value="1"/>
</dbReference>
<organism evidence="2 3">
    <name type="scientific">Strigamia maritima</name>
    <name type="common">European centipede</name>
    <name type="synonym">Geophilus maritimus</name>
    <dbReference type="NCBI Taxonomy" id="126957"/>
    <lineage>
        <taxon>Eukaryota</taxon>
        <taxon>Metazoa</taxon>
        <taxon>Ecdysozoa</taxon>
        <taxon>Arthropoda</taxon>
        <taxon>Myriapoda</taxon>
        <taxon>Chilopoda</taxon>
        <taxon>Pleurostigmophora</taxon>
        <taxon>Geophilomorpha</taxon>
        <taxon>Linotaeniidae</taxon>
        <taxon>Strigamia</taxon>
    </lineage>
</organism>
<feature type="transmembrane region" description="Helical" evidence="1">
    <location>
        <begin position="29"/>
        <end position="59"/>
    </location>
</feature>
<sequence length="519" mass="57041">MKNNTKIYKRTTRSFSRERNKTEKNIDGGWAWVVLAVAFCSFAITSSLFYSFGILYSVFLEEFKESRSSTAWIGSLNGAFFQISGPIGSVIIVKRGCRSAVMLGGLICTVGYLFSAFSTHVWHLYIFYGIVVANVEVVKTSRQQFEKETFGFNLVYTGLVVSLGQHFQKRYSLAMGLSMAGSGIGLLTIGPAIQALINKFGWRDMLILDGGLTLHYVIAGALLFPMTDKPLPPAQEVSLIGRCGCSKFSDSLRKSEQKNGKFSVFPTCRKSQICSTYTRGRLIFVDVVTIAVLLYRCLSLSSFFWILGGLTVIIICKDFAVSRGFGDSYILALMALGSGDIVGRLLGGVVASSNRVNIVFYYTMAMIACSSVILNYMSISNATGLILLSTFFGFFYGQQSVLLPLVPVKLYGADKLATTFGFILFTAGFGSLIGPPVAGWIVDKTRSYDGAFSFAGICNLQAAVCMFIIYAIIKFQNNKKTAHYMLLDPENPEESDQLINWTNNDSNNAVIVFNAISYV</sequence>
<feature type="transmembrane region" description="Helical" evidence="1">
    <location>
        <begin position="205"/>
        <end position="224"/>
    </location>
</feature>
<keyword evidence="1" id="KW-0472">Membrane</keyword>
<accession>T1II10</accession>